<keyword evidence="2" id="KW-1185">Reference proteome</keyword>
<accession>A0A3P5XN68</accession>
<evidence type="ECO:0000313" key="2">
    <source>
        <dbReference type="Proteomes" id="UP000270468"/>
    </source>
</evidence>
<dbReference type="AlphaFoldDB" id="A0A3P5XN68"/>
<reference evidence="1 2" key="1">
    <citation type="submission" date="2018-11" db="EMBL/GenBank/DDBJ databases">
        <authorList>
            <person name="Criscuolo A."/>
        </authorList>
    </citation>
    <scope>NUCLEOTIDE SEQUENCE [LARGE SCALE GENOMIC DNA]</scope>
    <source>
        <strain evidence="1">ATB-66</strain>
    </source>
</reference>
<dbReference type="RefSeq" id="WP_124070669.1">
    <property type="nucleotide sequence ID" value="NZ_CBCRXF010000001.1"/>
</dbReference>
<proteinExistence type="predicted"/>
<keyword evidence="1" id="KW-0808">Transferase</keyword>
<dbReference type="Gene3D" id="1.20.120.1450">
    <property type="match status" value="1"/>
</dbReference>
<dbReference type="InterPro" id="IPR009920">
    <property type="entry name" value="HEPPP_synth_su1"/>
</dbReference>
<sequence>METKQMKMNIENYMNEVKYALREPILERDVGEPPIDALKSFFLLLPLLNGEKWTEQLNTTAVAVGAVHAAFDAHDMIDLTKVDNKQQQLTVLSGDHYSGIHYRLLASIPDFDFIRTLSQTIGQINEVKTIFHEGAPDSPEKLIKAIRKIEGGCITEFLNVFDFSRYTSLVNTALPLLWLHSTTELNKTGQVDGFRANLKDVDAQQAIRILSTELQEAVEEASFLMPFLQSAIRQLTIPLLENPI</sequence>
<dbReference type="GO" id="GO:0009234">
    <property type="term" value="P:menaquinone biosynthetic process"/>
    <property type="evidence" value="ECO:0007669"/>
    <property type="project" value="InterPro"/>
</dbReference>
<evidence type="ECO:0000313" key="1">
    <source>
        <dbReference type="EMBL" id="VDC29239.1"/>
    </source>
</evidence>
<dbReference type="Pfam" id="PF07307">
    <property type="entry name" value="HEPPP_synt_1"/>
    <property type="match status" value="1"/>
</dbReference>
<name>A0A3P5XN68_9BACL</name>
<dbReference type="OrthoDB" id="2417886at2"/>
<dbReference type="EC" id="2.5.1.30" evidence="1"/>
<gene>
    <name evidence="1" type="primary">hepS</name>
    <name evidence="1" type="ORF">FILTAD_02025</name>
</gene>
<organism evidence="1 2">
    <name type="scientific">Filibacter tadaridae</name>
    <dbReference type="NCBI Taxonomy" id="2483811"/>
    <lineage>
        <taxon>Bacteria</taxon>
        <taxon>Bacillati</taxon>
        <taxon>Bacillota</taxon>
        <taxon>Bacilli</taxon>
        <taxon>Bacillales</taxon>
        <taxon>Caryophanaceae</taxon>
        <taxon>Filibacter</taxon>
    </lineage>
</organism>
<dbReference type="EMBL" id="UXAV01000042">
    <property type="protein sequence ID" value="VDC29239.1"/>
    <property type="molecule type" value="Genomic_DNA"/>
</dbReference>
<dbReference type="Proteomes" id="UP000270468">
    <property type="component" value="Unassembled WGS sequence"/>
</dbReference>
<protein>
    <submittedName>
        <fullName evidence="1">Heptaprenyl diphosphate synthase component 1</fullName>
        <ecNumber evidence="1">2.5.1.30</ecNumber>
    </submittedName>
</protein>
<dbReference type="GO" id="GO:0000010">
    <property type="term" value="F:heptaprenyl diphosphate synthase activity"/>
    <property type="evidence" value="ECO:0007669"/>
    <property type="project" value="UniProtKB-EC"/>
</dbReference>